<evidence type="ECO:0000256" key="1">
    <source>
        <dbReference type="ARBA" id="ARBA00023125"/>
    </source>
</evidence>
<dbReference type="SUPFAM" id="SSF46785">
    <property type="entry name" value="Winged helix' DNA-binding domain"/>
    <property type="match status" value="1"/>
</dbReference>
<name>A0A3B0YZX4_9ZZZZ</name>
<dbReference type="InterPro" id="IPR000944">
    <property type="entry name" value="Tscrpt_reg_Rrf2"/>
</dbReference>
<dbReference type="PROSITE" id="PS01332">
    <property type="entry name" value="HTH_RRF2_1"/>
    <property type="match status" value="1"/>
</dbReference>
<dbReference type="InterPro" id="IPR036388">
    <property type="entry name" value="WH-like_DNA-bd_sf"/>
</dbReference>
<dbReference type="PANTHER" id="PTHR33221:SF4">
    <property type="entry name" value="HTH-TYPE TRANSCRIPTIONAL REPRESSOR NSRR"/>
    <property type="match status" value="1"/>
</dbReference>
<dbReference type="GO" id="GO:0003700">
    <property type="term" value="F:DNA-binding transcription factor activity"/>
    <property type="evidence" value="ECO:0007669"/>
    <property type="project" value="TreeGrafter"/>
</dbReference>
<dbReference type="Pfam" id="PF02082">
    <property type="entry name" value="Rrf2"/>
    <property type="match status" value="1"/>
</dbReference>
<evidence type="ECO:0000313" key="2">
    <source>
        <dbReference type="EMBL" id="VAW82260.1"/>
    </source>
</evidence>
<dbReference type="PROSITE" id="PS51197">
    <property type="entry name" value="HTH_RRF2_2"/>
    <property type="match status" value="1"/>
</dbReference>
<dbReference type="AlphaFoldDB" id="A0A3B0YZX4"/>
<reference evidence="2" key="1">
    <citation type="submission" date="2018-06" db="EMBL/GenBank/DDBJ databases">
        <authorList>
            <person name="Zhirakovskaya E."/>
        </authorList>
    </citation>
    <scope>NUCLEOTIDE SEQUENCE</scope>
</reference>
<protein>
    <submittedName>
        <fullName evidence="2">Nitrite-sensitive transcriptional repressor NsrR</fullName>
    </submittedName>
</protein>
<dbReference type="InterPro" id="IPR030489">
    <property type="entry name" value="TR_Rrf2-type_CS"/>
</dbReference>
<sequence length="135" mass="15256">MQITQFTDYSLRSLIYLGMHSERLCTISEIAEWHGISKAHLVKVVHYLTKLSYVKSTQGRGGGISLNMPASKINIGDLVRETEPNFNIAECFNSETNHCRITSKCVLKNLFNDATNSFLAVLDKHTLESILFTFK</sequence>
<keyword evidence="1" id="KW-0238">DNA-binding</keyword>
<gene>
    <name evidence="2" type="ORF">MNBD_GAMMA12-1065</name>
</gene>
<accession>A0A3B0YZX4</accession>
<dbReference type="PANTHER" id="PTHR33221">
    <property type="entry name" value="WINGED HELIX-TURN-HELIX TRANSCRIPTIONAL REGULATOR, RRF2 FAMILY"/>
    <property type="match status" value="1"/>
</dbReference>
<dbReference type="InterPro" id="IPR036390">
    <property type="entry name" value="WH_DNA-bd_sf"/>
</dbReference>
<dbReference type="GO" id="GO:0003677">
    <property type="term" value="F:DNA binding"/>
    <property type="evidence" value="ECO:0007669"/>
    <property type="project" value="UniProtKB-KW"/>
</dbReference>
<proteinExistence type="predicted"/>
<dbReference type="NCBIfam" id="TIGR00738">
    <property type="entry name" value="rrf2_super"/>
    <property type="match status" value="1"/>
</dbReference>
<dbReference type="GO" id="GO:0005829">
    <property type="term" value="C:cytosol"/>
    <property type="evidence" value="ECO:0007669"/>
    <property type="project" value="TreeGrafter"/>
</dbReference>
<dbReference type="Gene3D" id="1.10.10.10">
    <property type="entry name" value="Winged helix-like DNA-binding domain superfamily/Winged helix DNA-binding domain"/>
    <property type="match status" value="1"/>
</dbReference>
<organism evidence="2">
    <name type="scientific">hydrothermal vent metagenome</name>
    <dbReference type="NCBI Taxonomy" id="652676"/>
    <lineage>
        <taxon>unclassified sequences</taxon>
        <taxon>metagenomes</taxon>
        <taxon>ecological metagenomes</taxon>
    </lineage>
</organism>
<dbReference type="EMBL" id="UOFL01000238">
    <property type="protein sequence ID" value="VAW82260.1"/>
    <property type="molecule type" value="Genomic_DNA"/>
</dbReference>